<reference evidence="3" key="1">
    <citation type="submission" date="2022-08" db="EMBL/GenBank/DDBJ databases">
        <authorList>
            <consortium name="DOE Joint Genome Institute"/>
            <person name="Min B."/>
            <person name="Sierra-Patev S."/>
            <person name="Naranjo-Ortiz M."/>
            <person name="Looney B."/>
            <person name="Konkel Z."/>
            <person name="Slot J.C."/>
            <person name="Sakamoto Y."/>
            <person name="Steenwyk J.L."/>
            <person name="Rokas A."/>
            <person name="Carro J."/>
            <person name="Camarero S."/>
            <person name="Ferreira P."/>
            <person name="Molpeceres G."/>
            <person name="Ruiz-duenas F.J."/>
            <person name="Serrano A."/>
            <person name="Henrissat B."/>
            <person name="Drula E."/>
            <person name="Hughes K.W."/>
            <person name="Mata J.L."/>
            <person name="Ishikawa N.K."/>
            <person name="Vargas-Isla R."/>
            <person name="Ushijima S."/>
            <person name="Smith C.A."/>
            <person name="Ahrendt S."/>
            <person name="Andreopoulos W."/>
            <person name="He G."/>
            <person name="LaButti K."/>
            <person name="Lipzen A."/>
            <person name="Ng V."/>
            <person name="Riley R."/>
            <person name="Sandor L."/>
            <person name="Barry K."/>
            <person name="Martinez A.T."/>
            <person name="Xiao Y."/>
            <person name="Gibbons J.G."/>
            <person name="Terashima K."/>
            <person name="Hibbett D.S."/>
            <person name="Grigoriev I.V."/>
        </authorList>
    </citation>
    <scope>NUCLEOTIDE SEQUENCE</scope>
    <source>
        <strain evidence="3">ET3784</strain>
    </source>
</reference>
<dbReference type="EMBL" id="JANVFO010000018">
    <property type="protein sequence ID" value="KAJ3733361.1"/>
    <property type="molecule type" value="Genomic_DNA"/>
</dbReference>
<evidence type="ECO:0000313" key="4">
    <source>
        <dbReference type="Proteomes" id="UP001176059"/>
    </source>
</evidence>
<feature type="compositionally biased region" description="Acidic residues" evidence="2">
    <location>
        <begin position="649"/>
        <end position="668"/>
    </location>
</feature>
<comment type="caution">
    <text evidence="3">The sequence shown here is derived from an EMBL/GenBank/DDBJ whole genome shotgun (WGS) entry which is preliminary data.</text>
</comment>
<feature type="coiled-coil region" evidence="1">
    <location>
        <begin position="152"/>
        <end position="235"/>
    </location>
</feature>
<feature type="compositionally biased region" description="Polar residues" evidence="2">
    <location>
        <begin position="388"/>
        <end position="398"/>
    </location>
</feature>
<name>A0AA38JBQ1_9AGAR</name>
<feature type="compositionally biased region" description="Polar residues" evidence="2">
    <location>
        <begin position="357"/>
        <end position="367"/>
    </location>
</feature>
<evidence type="ECO:0000313" key="3">
    <source>
        <dbReference type="EMBL" id="KAJ3733361.1"/>
    </source>
</evidence>
<evidence type="ECO:0000256" key="2">
    <source>
        <dbReference type="SAM" id="MobiDB-lite"/>
    </source>
</evidence>
<feature type="compositionally biased region" description="Basic and acidic residues" evidence="2">
    <location>
        <begin position="399"/>
        <end position="428"/>
    </location>
</feature>
<keyword evidence="4" id="KW-1185">Reference proteome</keyword>
<feature type="region of interest" description="Disordered" evidence="2">
    <location>
        <begin position="250"/>
        <end position="495"/>
    </location>
</feature>
<feature type="compositionally biased region" description="Basic residues" evidence="2">
    <location>
        <begin position="617"/>
        <end position="631"/>
    </location>
</feature>
<feature type="compositionally biased region" description="Polar residues" evidence="2">
    <location>
        <begin position="326"/>
        <end position="336"/>
    </location>
</feature>
<feature type="region of interest" description="Disordered" evidence="2">
    <location>
        <begin position="106"/>
        <end position="127"/>
    </location>
</feature>
<feature type="compositionally biased region" description="Polar residues" evidence="2">
    <location>
        <begin position="434"/>
        <end position="443"/>
    </location>
</feature>
<feature type="region of interest" description="Disordered" evidence="2">
    <location>
        <begin position="1"/>
        <end position="35"/>
    </location>
</feature>
<feature type="compositionally biased region" description="Basic and acidic residues" evidence="2">
    <location>
        <begin position="11"/>
        <end position="32"/>
    </location>
</feature>
<feature type="compositionally biased region" description="Polar residues" evidence="2">
    <location>
        <begin position="306"/>
        <end position="317"/>
    </location>
</feature>
<feature type="compositionally biased region" description="Acidic residues" evidence="2">
    <location>
        <begin position="546"/>
        <end position="557"/>
    </location>
</feature>
<feature type="region of interest" description="Disordered" evidence="2">
    <location>
        <begin position="517"/>
        <end position="762"/>
    </location>
</feature>
<accession>A0AA38JBQ1</accession>
<gene>
    <name evidence="3" type="ORF">DFJ43DRAFT_228349</name>
</gene>
<sequence>MAMAGVNSGKRGKDAGRETGRNTGKDQAREAIETSLSSFSREVYRTLDAKQAEIQRLIEVLKIAENDSRELTTAKATLENTSNRLNHTIEALARAEEQLKVANESLKEAHEARKSTDNARNAAEDSRKDALSQRDWFKVELDRIRVEATAKLSDSQTLFDEATAELDNLKIEFKSMKVEYKEAQIELADIRREKDVARNERDRAVKMLHQAQLETEEWKTELEKREEEVTQLRTQLSYWKDQARNWHGVAVDSTRNRSKVKSESAAAAVAPLTPASASGSGSRRRRRIDDDDEDEDNEADVYQGGDISTTPEHSIQSQRRRESTAVALSNTSTQKQRMGKSSGINQESKTPKALVKTPQSAKLSSTFRVKPVPSTPSAYPSKLASRNAIPSSSSQGDHITTESGRRGRRNGENRELQNRETEGRDDTGHGYASESETGKSLSSLVYPIDPDPHVIPRSPKTPHNSGTHRTHHNLQNSHDERNPHPNNASLSLNAKTTHSRVVRRIIQHRFVLDVKQEEDETGLVDSGHGAPVNDSGSGIESHEDVYDGDELEEENDDDRQPISNFGQGKGKALANENRSWDLFDDQRVVDGPEIEERPLTETPTGVGPPNPQGRGRGTARKTGRVKSKGRGRAGSSRSRSRLKPKHDNEDFDGEDNFDSDHDGDDDDKVEYRRPPQRSRHRPSYPSSSPVSSEDELMITSRGIGGIDDPPGTAEVADVSRTPHHDSRILYPSSSRKRPPTPLTSSTSDGGAGSTASRKRRKR</sequence>
<protein>
    <submittedName>
        <fullName evidence="3">Uncharacterized protein</fullName>
    </submittedName>
</protein>
<feature type="compositionally biased region" description="Basic and acidic residues" evidence="2">
    <location>
        <begin position="578"/>
        <end position="599"/>
    </location>
</feature>
<feature type="compositionally biased region" description="Low complexity" evidence="2">
    <location>
        <begin position="263"/>
        <end position="278"/>
    </location>
</feature>
<feature type="compositionally biased region" description="Polar residues" evidence="2">
    <location>
        <begin position="484"/>
        <end position="495"/>
    </location>
</feature>
<reference evidence="3" key="2">
    <citation type="journal article" date="2023" name="Proc. Natl. Acad. Sci. U.S.A.">
        <title>A global phylogenomic analysis of the shiitake genus Lentinula.</title>
        <authorList>
            <person name="Sierra-Patev S."/>
            <person name="Min B."/>
            <person name="Naranjo-Ortiz M."/>
            <person name="Looney B."/>
            <person name="Konkel Z."/>
            <person name="Slot J.C."/>
            <person name="Sakamoto Y."/>
            <person name="Steenwyk J.L."/>
            <person name="Rokas A."/>
            <person name="Carro J."/>
            <person name="Camarero S."/>
            <person name="Ferreira P."/>
            <person name="Molpeceres G."/>
            <person name="Ruiz-Duenas F.J."/>
            <person name="Serrano A."/>
            <person name="Henrissat B."/>
            <person name="Drula E."/>
            <person name="Hughes K.W."/>
            <person name="Mata J.L."/>
            <person name="Ishikawa N.K."/>
            <person name="Vargas-Isla R."/>
            <person name="Ushijima S."/>
            <person name="Smith C.A."/>
            <person name="Donoghue J."/>
            <person name="Ahrendt S."/>
            <person name="Andreopoulos W."/>
            <person name="He G."/>
            <person name="LaButti K."/>
            <person name="Lipzen A."/>
            <person name="Ng V."/>
            <person name="Riley R."/>
            <person name="Sandor L."/>
            <person name="Barry K."/>
            <person name="Martinez A.T."/>
            <person name="Xiao Y."/>
            <person name="Gibbons J.G."/>
            <person name="Terashima K."/>
            <person name="Grigoriev I.V."/>
            <person name="Hibbett D."/>
        </authorList>
    </citation>
    <scope>NUCLEOTIDE SEQUENCE</scope>
    <source>
        <strain evidence="3">ET3784</strain>
    </source>
</reference>
<dbReference type="Proteomes" id="UP001176059">
    <property type="component" value="Unassembled WGS sequence"/>
</dbReference>
<organism evidence="3 4">
    <name type="scientific">Lentinula guzmanii</name>
    <dbReference type="NCBI Taxonomy" id="2804957"/>
    <lineage>
        <taxon>Eukaryota</taxon>
        <taxon>Fungi</taxon>
        <taxon>Dikarya</taxon>
        <taxon>Basidiomycota</taxon>
        <taxon>Agaricomycotina</taxon>
        <taxon>Agaricomycetes</taxon>
        <taxon>Agaricomycetidae</taxon>
        <taxon>Agaricales</taxon>
        <taxon>Marasmiineae</taxon>
        <taxon>Omphalotaceae</taxon>
        <taxon>Lentinula</taxon>
    </lineage>
</organism>
<keyword evidence="1" id="KW-0175">Coiled coil</keyword>
<feature type="compositionally biased region" description="Acidic residues" evidence="2">
    <location>
        <begin position="290"/>
        <end position="299"/>
    </location>
</feature>
<proteinExistence type="predicted"/>
<dbReference type="AlphaFoldDB" id="A0AA38JBQ1"/>
<evidence type="ECO:0000256" key="1">
    <source>
        <dbReference type="SAM" id="Coils"/>
    </source>
</evidence>